<evidence type="ECO:0000313" key="3">
    <source>
        <dbReference type="Proteomes" id="UP000035065"/>
    </source>
</evidence>
<comment type="caution">
    <text evidence="2">The sequence shown here is derived from an EMBL/GenBank/DDBJ whole genome shotgun (WGS) entry which is preliminary data.</text>
</comment>
<sequence length="140" mass="15440">MHNDHPEEAIRSLIARIAHTADDGEIADYAALFTTDAVWDMPADPRTGVPRQLRRGHDEILGSAQERRDAGITGPGSATRHLTTCSDISVSNDGTATAVTIWQFYADTTTVPRLVSIGRYDDVFVFDEKWRLAKRSITLG</sequence>
<protein>
    <recommendedName>
        <fullName evidence="1">SnoaL-like domain-containing protein</fullName>
    </recommendedName>
</protein>
<dbReference type="InterPro" id="IPR032710">
    <property type="entry name" value="NTF2-like_dom_sf"/>
</dbReference>
<dbReference type="RefSeq" id="WP_009678344.1">
    <property type="nucleotide sequence ID" value="NZ_AEUD01000003.1"/>
</dbReference>
<feature type="domain" description="SnoaL-like" evidence="1">
    <location>
        <begin position="7"/>
        <end position="135"/>
    </location>
</feature>
<accession>F1YGX0</accession>
<dbReference type="Pfam" id="PF13577">
    <property type="entry name" value="SnoaL_4"/>
    <property type="match status" value="1"/>
</dbReference>
<dbReference type="eggNOG" id="ENOG50344D8">
    <property type="taxonomic scope" value="Bacteria"/>
</dbReference>
<dbReference type="EMBL" id="AEUD01000003">
    <property type="protein sequence ID" value="EGD56268.1"/>
    <property type="molecule type" value="Genomic_DNA"/>
</dbReference>
<dbReference type="OrthoDB" id="1492465at2"/>
<dbReference type="STRING" id="644548.SCNU_05441"/>
<reference evidence="2 3" key="1">
    <citation type="journal article" date="2011" name="J. Bacteriol.">
        <title>Draft Genome Sequence of Gordonia neofelifaecis NRRL B-59395, a Cholesterol-Degrading Actinomycete.</title>
        <authorList>
            <person name="Ge F."/>
            <person name="Li W."/>
            <person name="Chen G."/>
            <person name="Liu Y."/>
            <person name="Zhang G."/>
            <person name="Yong B."/>
            <person name="Wang Q."/>
            <person name="Wang N."/>
            <person name="Huang Z."/>
            <person name="Li W."/>
            <person name="Wang J."/>
            <person name="Wu C."/>
            <person name="Xie Q."/>
            <person name="Liu G."/>
        </authorList>
    </citation>
    <scope>NUCLEOTIDE SEQUENCE [LARGE SCALE GENOMIC DNA]</scope>
    <source>
        <strain evidence="2 3">NRRL B-59395</strain>
    </source>
</reference>
<dbReference type="Proteomes" id="UP000035065">
    <property type="component" value="Unassembled WGS sequence"/>
</dbReference>
<evidence type="ECO:0000259" key="1">
    <source>
        <dbReference type="Pfam" id="PF13577"/>
    </source>
</evidence>
<dbReference type="InterPro" id="IPR037401">
    <property type="entry name" value="SnoaL-like"/>
</dbReference>
<proteinExistence type="predicted"/>
<organism evidence="2 3">
    <name type="scientific">Gordonia neofelifaecis NRRL B-59395</name>
    <dbReference type="NCBI Taxonomy" id="644548"/>
    <lineage>
        <taxon>Bacteria</taxon>
        <taxon>Bacillati</taxon>
        <taxon>Actinomycetota</taxon>
        <taxon>Actinomycetes</taxon>
        <taxon>Mycobacteriales</taxon>
        <taxon>Gordoniaceae</taxon>
        <taxon>Gordonia</taxon>
    </lineage>
</organism>
<dbReference type="AlphaFoldDB" id="F1YGX0"/>
<keyword evidence="3" id="KW-1185">Reference proteome</keyword>
<gene>
    <name evidence="2" type="ORF">SCNU_05441</name>
</gene>
<name>F1YGX0_9ACTN</name>
<evidence type="ECO:0000313" key="2">
    <source>
        <dbReference type="EMBL" id="EGD56268.1"/>
    </source>
</evidence>
<dbReference type="Gene3D" id="3.10.450.50">
    <property type="match status" value="1"/>
</dbReference>
<dbReference type="SUPFAM" id="SSF54427">
    <property type="entry name" value="NTF2-like"/>
    <property type="match status" value="1"/>
</dbReference>